<accession>A0ABS4TUZ5</accession>
<dbReference type="InterPro" id="IPR025540">
    <property type="entry name" value="FlK"/>
</dbReference>
<dbReference type="PANTHER" id="PTHR36934">
    <property type="entry name" value="BLR0278 PROTEIN"/>
    <property type="match status" value="1"/>
</dbReference>
<dbReference type="PANTHER" id="PTHR36934:SF1">
    <property type="entry name" value="THIOESTERASE DOMAIN-CONTAINING PROTEIN"/>
    <property type="match status" value="1"/>
</dbReference>
<dbReference type="GO" id="GO:0016787">
    <property type="term" value="F:hydrolase activity"/>
    <property type="evidence" value="ECO:0007669"/>
    <property type="project" value="UniProtKB-KW"/>
</dbReference>
<dbReference type="RefSeq" id="WP_209644784.1">
    <property type="nucleotide sequence ID" value="NZ_JAGINW010000001.1"/>
</dbReference>
<keyword evidence="2" id="KW-0378">Hydrolase</keyword>
<name>A0ABS4TUZ5_9PSEU</name>
<feature type="domain" description="Fluoroacetyl-CoA-specific thioesterase-like" evidence="1">
    <location>
        <begin position="34"/>
        <end position="124"/>
    </location>
</feature>
<comment type="caution">
    <text evidence="2">The sequence shown here is derived from an EMBL/GenBank/DDBJ whole genome shotgun (WGS) entry which is preliminary data.</text>
</comment>
<dbReference type="EC" id="3.1.2.29" evidence="2"/>
<dbReference type="EMBL" id="JAGINW010000001">
    <property type="protein sequence ID" value="MBP2327758.1"/>
    <property type="molecule type" value="Genomic_DNA"/>
</dbReference>
<evidence type="ECO:0000259" key="1">
    <source>
        <dbReference type="Pfam" id="PF22636"/>
    </source>
</evidence>
<dbReference type="Pfam" id="PF22636">
    <property type="entry name" value="FlK"/>
    <property type="match status" value="1"/>
</dbReference>
<dbReference type="Gene3D" id="3.10.129.10">
    <property type="entry name" value="Hotdog Thioesterase"/>
    <property type="match status" value="1"/>
</dbReference>
<dbReference type="InterPro" id="IPR054485">
    <property type="entry name" value="FlK-like_dom"/>
</dbReference>
<sequence>MRDTLAPGLHATFDYPVPAERTVPHLLPEAAEFAAMPYVLATGYLVGLVEWTCMRALADHLEPTERTLGVHVDLSHEAPTPPDHIVTIDVELTRMEGRILTFEVTARDEAAVVCRGTHRRAVIDLDRFERKLSARQ</sequence>
<organism evidence="2 3">
    <name type="scientific">Kibdelosporangium banguiense</name>
    <dbReference type="NCBI Taxonomy" id="1365924"/>
    <lineage>
        <taxon>Bacteria</taxon>
        <taxon>Bacillati</taxon>
        <taxon>Actinomycetota</taxon>
        <taxon>Actinomycetes</taxon>
        <taxon>Pseudonocardiales</taxon>
        <taxon>Pseudonocardiaceae</taxon>
        <taxon>Kibdelosporangium</taxon>
    </lineage>
</organism>
<dbReference type="PIRSF" id="PIRSF014972">
    <property type="entry name" value="FlK"/>
    <property type="match status" value="1"/>
</dbReference>
<dbReference type="InterPro" id="IPR029069">
    <property type="entry name" value="HotDog_dom_sf"/>
</dbReference>
<keyword evidence="3" id="KW-1185">Reference proteome</keyword>
<protein>
    <submittedName>
        <fullName evidence="2">Fluoroacetyl-CoA thioesterase</fullName>
        <ecNumber evidence="2">3.1.2.29</ecNumber>
    </submittedName>
</protein>
<gene>
    <name evidence="2" type="ORF">JOF56_008143</name>
</gene>
<dbReference type="Proteomes" id="UP001519332">
    <property type="component" value="Unassembled WGS sequence"/>
</dbReference>
<proteinExistence type="predicted"/>
<reference evidence="2 3" key="1">
    <citation type="submission" date="2021-03" db="EMBL/GenBank/DDBJ databases">
        <title>Sequencing the genomes of 1000 actinobacteria strains.</title>
        <authorList>
            <person name="Klenk H.-P."/>
        </authorList>
    </citation>
    <scope>NUCLEOTIDE SEQUENCE [LARGE SCALE GENOMIC DNA]</scope>
    <source>
        <strain evidence="2 3">DSM 46670</strain>
    </source>
</reference>
<evidence type="ECO:0000313" key="2">
    <source>
        <dbReference type="EMBL" id="MBP2327758.1"/>
    </source>
</evidence>
<dbReference type="SUPFAM" id="SSF54637">
    <property type="entry name" value="Thioesterase/thiol ester dehydrase-isomerase"/>
    <property type="match status" value="1"/>
</dbReference>
<evidence type="ECO:0000313" key="3">
    <source>
        <dbReference type="Proteomes" id="UP001519332"/>
    </source>
</evidence>